<feature type="non-terminal residue" evidence="4">
    <location>
        <position position="1"/>
    </location>
</feature>
<dbReference type="SUPFAM" id="SSF54768">
    <property type="entry name" value="dsRNA-binding domain-like"/>
    <property type="match status" value="2"/>
</dbReference>
<protein>
    <submittedName>
        <fullName evidence="4">Putative r2d2</fullName>
    </submittedName>
</protein>
<dbReference type="Gene3D" id="3.30.160.20">
    <property type="match status" value="2"/>
</dbReference>
<name>U5EQN2_9DIPT</name>
<feature type="domain" description="DRBM" evidence="3">
    <location>
        <begin position="89"/>
        <end position="157"/>
    </location>
</feature>
<dbReference type="GO" id="GO:0005634">
    <property type="term" value="C:nucleus"/>
    <property type="evidence" value="ECO:0007669"/>
    <property type="project" value="TreeGrafter"/>
</dbReference>
<dbReference type="PANTHER" id="PTHR46205:SF4">
    <property type="entry name" value="LD06392P"/>
    <property type="match status" value="1"/>
</dbReference>
<dbReference type="GO" id="GO:0070578">
    <property type="term" value="C:RISC-loading complex"/>
    <property type="evidence" value="ECO:0007669"/>
    <property type="project" value="TreeGrafter"/>
</dbReference>
<dbReference type="GO" id="GO:0035197">
    <property type="term" value="F:siRNA binding"/>
    <property type="evidence" value="ECO:0007669"/>
    <property type="project" value="TreeGrafter"/>
</dbReference>
<feature type="domain" description="DRBM" evidence="3">
    <location>
        <begin position="2"/>
        <end position="71"/>
    </location>
</feature>
<accession>U5EQN2</accession>
<dbReference type="PANTHER" id="PTHR46205">
    <property type="entry name" value="LOQUACIOUS, ISOFORM B"/>
    <property type="match status" value="1"/>
</dbReference>
<dbReference type="CDD" id="cd19862">
    <property type="entry name" value="DSRM_PRKRA-like_rpt1"/>
    <property type="match status" value="1"/>
</dbReference>
<dbReference type="EMBL" id="GANO01004159">
    <property type="protein sequence ID" value="JAB55712.1"/>
    <property type="molecule type" value="mRNA"/>
</dbReference>
<dbReference type="SMART" id="SM00358">
    <property type="entry name" value="DSRM"/>
    <property type="match status" value="2"/>
</dbReference>
<dbReference type="GO" id="GO:0005737">
    <property type="term" value="C:cytoplasm"/>
    <property type="evidence" value="ECO:0007669"/>
    <property type="project" value="TreeGrafter"/>
</dbReference>
<evidence type="ECO:0000313" key="4">
    <source>
        <dbReference type="EMBL" id="JAB55712.1"/>
    </source>
</evidence>
<proteinExistence type="evidence at transcript level"/>
<evidence type="ECO:0000259" key="3">
    <source>
        <dbReference type="PROSITE" id="PS50137"/>
    </source>
</evidence>
<dbReference type="GO" id="GO:0003725">
    <property type="term" value="F:double-stranded RNA binding"/>
    <property type="evidence" value="ECO:0007669"/>
    <property type="project" value="TreeGrafter"/>
</dbReference>
<dbReference type="Pfam" id="PF00035">
    <property type="entry name" value="dsrm"/>
    <property type="match status" value="2"/>
</dbReference>
<dbReference type="GO" id="GO:0016442">
    <property type="term" value="C:RISC complex"/>
    <property type="evidence" value="ECO:0007669"/>
    <property type="project" value="TreeGrafter"/>
</dbReference>
<keyword evidence="1 2" id="KW-0694">RNA-binding</keyword>
<dbReference type="AlphaFoldDB" id="U5EQN2"/>
<dbReference type="PROSITE" id="PS50137">
    <property type="entry name" value="DS_RBD"/>
    <property type="match status" value="2"/>
</dbReference>
<dbReference type="GO" id="GO:0070920">
    <property type="term" value="P:regulation of regulatory ncRNA processing"/>
    <property type="evidence" value="ECO:0007669"/>
    <property type="project" value="TreeGrafter"/>
</dbReference>
<sequence>KTPVTILQEYCTTKGFVPKYDETGEEKVTGANEKIFSCKVTVGEIGAIGKGRNKKDAKHDAATNMLRQLDISFVNNIDISVPNCKPSTDYVRELLDICVARSMDIAKFELISGEGKPHQPTFIYRCTINSIERQGMHSTKKGAKQAAAQSMLRTVQEMNFDQCLMKVASLQKTMDSEEDFQEQAIRTYREYKNSDIRKKLGVKLSDRHKYFIELDAACVENAAEIYNDFNGTDREKEACTLILNNLKLKSEIKNSMDNELGERLMTFELSENTEFDCFFIETPDKFYKTLYTYLVRMLNFQA</sequence>
<organism evidence="4">
    <name type="scientific">Corethrella appendiculata</name>
    <dbReference type="NCBI Taxonomy" id="1370023"/>
    <lineage>
        <taxon>Eukaryota</taxon>
        <taxon>Metazoa</taxon>
        <taxon>Ecdysozoa</taxon>
        <taxon>Arthropoda</taxon>
        <taxon>Hexapoda</taxon>
        <taxon>Insecta</taxon>
        <taxon>Pterygota</taxon>
        <taxon>Neoptera</taxon>
        <taxon>Endopterygota</taxon>
        <taxon>Diptera</taxon>
        <taxon>Nematocera</taxon>
        <taxon>Culicoidea</taxon>
        <taxon>Chaoboridae</taxon>
        <taxon>Corethrella</taxon>
    </lineage>
</organism>
<dbReference type="InterPro" id="IPR014720">
    <property type="entry name" value="dsRBD_dom"/>
</dbReference>
<reference evidence="4" key="1">
    <citation type="journal article" date="2014" name="Insect Biochem. Mol. Biol.">
        <title>An insight into the sialome of the frog biting fly, Corethrella appendiculata.</title>
        <authorList>
            <person name="Ribeiro J.M.C."/>
            <person name="Chagas A.C."/>
            <person name="Pham V.M."/>
            <person name="Lounibos L.P."/>
            <person name="Calvo E."/>
        </authorList>
    </citation>
    <scope>NUCLEOTIDE SEQUENCE</scope>
    <source>
        <tissue evidence="4">Salivary glands</tissue>
    </source>
</reference>
<evidence type="ECO:0000256" key="1">
    <source>
        <dbReference type="ARBA" id="ARBA00022884"/>
    </source>
</evidence>
<evidence type="ECO:0000256" key="2">
    <source>
        <dbReference type="PROSITE-ProRule" id="PRU00266"/>
    </source>
</evidence>
<dbReference type="InterPro" id="IPR051247">
    <property type="entry name" value="RLC_Component"/>
</dbReference>
<dbReference type="GO" id="GO:0030422">
    <property type="term" value="P:siRNA processing"/>
    <property type="evidence" value="ECO:0007669"/>
    <property type="project" value="TreeGrafter"/>
</dbReference>